<feature type="domain" description="NTF2" evidence="3">
    <location>
        <begin position="11"/>
        <end position="131"/>
    </location>
</feature>
<dbReference type="AlphaFoldDB" id="A0A9W6ZSG4"/>
<gene>
    <name evidence="4" type="ORF">TrST_g8268</name>
</gene>
<dbReference type="InterPro" id="IPR018222">
    <property type="entry name" value="Nuclear_transport_factor_2_euk"/>
</dbReference>
<dbReference type="GO" id="GO:0003729">
    <property type="term" value="F:mRNA binding"/>
    <property type="evidence" value="ECO:0007669"/>
    <property type="project" value="TreeGrafter"/>
</dbReference>
<evidence type="ECO:0000256" key="2">
    <source>
        <dbReference type="SAM" id="MobiDB-lite"/>
    </source>
</evidence>
<evidence type="ECO:0000313" key="5">
    <source>
        <dbReference type="Proteomes" id="UP001165085"/>
    </source>
</evidence>
<dbReference type="CDD" id="cd00780">
    <property type="entry name" value="NTF2"/>
    <property type="match status" value="1"/>
</dbReference>
<dbReference type="GO" id="GO:0005829">
    <property type="term" value="C:cytosol"/>
    <property type="evidence" value="ECO:0007669"/>
    <property type="project" value="TreeGrafter"/>
</dbReference>
<dbReference type="InterPro" id="IPR039539">
    <property type="entry name" value="Ras_GTPase_bind_prot"/>
</dbReference>
<dbReference type="Pfam" id="PF02136">
    <property type="entry name" value="NTF2"/>
    <property type="match status" value="1"/>
</dbReference>
<evidence type="ECO:0000256" key="1">
    <source>
        <dbReference type="ARBA" id="ARBA00022884"/>
    </source>
</evidence>
<accession>A0A9W6ZSG4</accession>
<dbReference type="InterPro" id="IPR032710">
    <property type="entry name" value="NTF2-like_dom_sf"/>
</dbReference>
<dbReference type="Gene3D" id="3.10.450.50">
    <property type="match status" value="1"/>
</dbReference>
<evidence type="ECO:0000313" key="4">
    <source>
        <dbReference type="EMBL" id="GMH57236.1"/>
    </source>
</evidence>
<feature type="compositionally biased region" description="Basic residues" evidence="2">
    <location>
        <begin position="379"/>
        <end position="390"/>
    </location>
</feature>
<name>A0A9W6ZSG4_9STRA</name>
<dbReference type="GO" id="GO:1990904">
    <property type="term" value="C:ribonucleoprotein complex"/>
    <property type="evidence" value="ECO:0007669"/>
    <property type="project" value="TreeGrafter"/>
</dbReference>
<sequence length="390" mass="41974">MSTAQDNADRLGLSFVQKYYQILATEPKSLYKFYSPTATLKHSPTATFADLPTLSSPSSIKSFFKDRTQGTHIDLGAGVIDCQAFGESSYVIIVHGLIQSSADADKLKFVQVFGLKKEEGKYMVGSDCFRYIGGGKGGKGKSKKEKKEEKREEEQAGEKASSVSGGVKEEKPKVEEVVEEVVEESAEEEAVEEEKKEKTPADAAPAPEKSGPPSSWANLFSGPGGSTKPVKEKARKKEKKDPAPSPSAPSPAAASSSSSSPPEAPPLYSLYVKNLPTTPSPNSTTTLMTLLTTLTSVPPSSIHPLEVVSGRKFCFVNFTSSTSMQTVLNSYTSDPRPWTVGGESLIIERRTGGTGPVKKKEGRNESRKKNDNKEGEGRKGRRGGKGRGRK</sequence>
<protein>
    <recommendedName>
        <fullName evidence="3">NTF2 domain-containing protein</fullName>
    </recommendedName>
</protein>
<keyword evidence="1" id="KW-0694">RNA-binding</keyword>
<feature type="compositionally biased region" description="Basic and acidic residues" evidence="2">
    <location>
        <begin position="167"/>
        <end position="176"/>
    </location>
</feature>
<evidence type="ECO:0000259" key="3">
    <source>
        <dbReference type="PROSITE" id="PS50177"/>
    </source>
</evidence>
<feature type="compositionally biased region" description="Basic and acidic residues" evidence="2">
    <location>
        <begin position="358"/>
        <end position="378"/>
    </location>
</feature>
<dbReference type="PANTHER" id="PTHR10693">
    <property type="entry name" value="RAS GTPASE-ACTIVATING PROTEIN-BINDING PROTEIN"/>
    <property type="match status" value="1"/>
</dbReference>
<comment type="caution">
    <text evidence="4">The sequence shown here is derived from an EMBL/GenBank/DDBJ whole genome shotgun (WGS) entry which is preliminary data.</text>
</comment>
<dbReference type="Proteomes" id="UP001165085">
    <property type="component" value="Unassembled WGS sequence"/>
</dbReference>
<dbReference type="PROSITE" id="PS50177">
    <property type="entry name" value="NTF2_DOMAIN"/>
    <property type="match status" value="1"/>
</dbReference>
<proteinExistence type="predicted"/>
<feature type="compositionally biased region" description="Low complexity" evidence="2">
    <location>
        <begin position="250"/>
        <end position="261"/>
    </location>
</feature>
<feature type="compositionally biased region" description="Acidic residues" evidence="2">
    <location>
        <begin position="177"/>
        <end position="192"/>
    </location>
</feature>
<dbReference type="EMBL" id="BRXY01000045">
    <property type="protein sequence ID" value="GMH57236.1"/>
    <property type="molecule type" value="Genomic_DNA"/>
</dbReference>
<dbReference type="SUPFAM" id="SSF54427">
    <property type="entry name" value="NTF2-like"/>
    <property type="match status" value="1"/>
</dbReference>
<keyword evidence="5" id="KW-1185">Reference proteome</keyword>
<dbReference type="PANTHER" id="PTHR10693:SF20">
    <property type="entry name" value="AT27578P"/>
    <property type="match status" value="1"/>
</dbReference>
<reference evidence="5" key="1">
    <citation type="journal article" date="2023" name="Commun. Biol.">
        <title>Genome analysis of Parmales, the sister group of diatoms, reveals the evolutionary specialization of diatoms from phago-mixotrophs to photoautotrophs.</title>
        <authorList>
            <person name="Ban H."/>
            <person name="Sato S."/>
            <person name="Yoshikawa S."/>
            <person name="Yamada K."/>
            <person name="Nakamura Y."/>
            <person name="Ichinomiya M."/>
            <person name="Sato N."/>
            <person name="Blanc-Mathieu R."/>
            <person name="Endo H."/>
            <person name="Kuwata A."/>
            <person name="Ogata H."/>
        </authorList>
    </citation>
    <scope>NUCLEOTIDE SEQUENCE [LARGE SCALE GENOMIC DNA]</scope>
    <source>
        <strain evidence="5">NIES 3701</strain>
    </source>
</reference>
<feature type="region of interest" description="Disordered" evidence="2">
    <location>
        <begin position="136"/>
        <end position="269"/>
    </location>
</feature>
<feature type="compositionally biased region" description="Basic and acidic residues" evidence="2">
    <location>
        <begin position="145"/>
        <end position="157"/>
    </location>
</feature>
<dbReference type="OrthoDB" id="10549476at2759"/>
<feature type="region of interest" description="Disordered" evidence="2">
    <location>
        <begin position="345"/>
        <end position="390"/>
    </location>
</feature>
<dbReference type="InterPro" id="IPR002075">
    <property type="entry name" value="NTF2_dom"/>
</dbReference>
<organism evidence="4 5">
    <name type="scientific">Triparma strigata</name>
    <dbReference type="NCBI Taxonomy" id="1606541"/>
    <lineage>
        <taxon>Eukaryota</taxon>
        <taxon>Sar</taxon>
        <taxon>Stramenopiles</taxon>
        <taxon>Ochrophyta</taxon>
        <taxon>Bolidophyceae</taxon>
        <taxon>Parmales</taxon>
        <taxon>Triparmaceae</taxon>
        <taxon>Triparma</taxon>
    </lineage>
</organism>